<evidence type="ECO:0000313" key="3">
    <source>
        <dbReference type="EMBL" id="UOR13488.1"/>
    </source>
</evidence>
<feature type="domain" description="Conserved hypothetical protein CHP02679 N terminus" evidence="2">
    <location>
        <begin position="37"/>
        <end position="244"/>
    </location>
</feature>
<feature type="domain" description="DUF2399" evidence="1">
    <location>
        <begin position="266"/>
        <end position="420"/>
    </location>
</feature>
<evidence type="ECO:0000259" key="2">
    <source>
        <dbReference type="Pfam" id="PF11796"/>
    </source>
</evidence>
<organism evidence="3 4">
    <name type="scientific">Halobacillus amylolyticus</name>
    <dbReference type="NCBI Taxonomy" id="2932259"/>
    <lineage>
        <taxon>Bacteria</taxon>
        <taxon>Bacillati</taxon>
        <taxon>Bacillota</taxon>
        <taxon>Bacilli</taxon>
        <taxon>Bacillales</taxon>
        <taxon>Bacillaceae</taxon>
        <taxon>Halobacillus</taxon>
    </lineage>
</organism>
<dbReference type="Proteomes" id="UP000830326">
    <property type="component" value="Chromosome"/>
</dbReference>
<gene>
    <name evidence="3" type="ORF">MUO15_08555</name>
</gene>
<accession>A0ABY4HGS0</accession>
<dbReference type="InterPro" id="IPR024466">
    <property type="entry name" value="CHP02679_N"/>
</dbReference>
<dbReference type="EMBL" id="CP095075">
    <property type="protein sequence ID" value="UOR13488.1"/>
    <property type="molecule type" value="Genomic_DNA"/>
</dbReference>
<evidence type="ECO:0000259" key="1">
    <source>
        <dbReference type="Pfam" id="PF09664"/>
    </source>
</evidence>
<proteinExistence type="predicted"/>
<keyword evidence="4" id="KW-1185">Reference proteome</keyword>
<dbReference type="RefSeq" id="WP_245035135.1">
    <property type="nucleotide sequence ID" value="NZ_CP095075.1"/>
</dbReference>
<name>A0ABY4HGS0_9BACI</name>
<dbReference type="InterPro" id="IPR024465">
    <property type="entry name" value="DUF2399"/>
</dbReference>
<sequence length="425" mass="48347">MSSENMKAALDYFKDDPGFQQLFAQFKKKYESLGRIGGAVDISAYSNKEVQPIARFFGKSEEELLSQKKVSLVRFEKQLQNTKFEGLSLKELLEAFFQTTLISKKEAKLSKQHKEQVLLEKWATQFPELAEWMSYLEGRHPDSYWIYGLLDQPVQFECKLAVLTRSIRDLPNSFERLPVFSQKITGDPHALDLNTVLGKLWIHVLAVTDGVVIPSDSEAINSLLQKYNLLRDDITNYVTVANLLAEKDAEVHPLWEAAAQTVSVMNVPLREIVQLTSVYPASDGTTVWVVENSGVFSSILDQVPNAPLICTHGQFKLAALQLLDQLVRNGCMIYYSSDLDPEGVRMATRLYNRYPNSVHYWRMDVDAYEKSLSEVHLNVERLNRLASVDDAYLQPVLDRMRFTKKAGYQEALVSDMVADLADFRA</sequence>
<reference evidence="3" key="1">
    <citation type="submission" date="2022-04" db="EMBL/GenBank/DDBJ databases">
        <title>Halobacillus sp. isolated from saltern.</title>
        <authorList>
            <person name="Won M."/>
            <person name="Lee C.-M."/>
            <person name="Woen H.-Y."/>
            <person name="Kwon S.-W."/>
        </authorList>
    </citation>
    <scope>NUCLEOTIDE SEQUENCE</scope>
    <source>
        <strain evidence="3">SSHM10-5</strain>
    </source>
</reference>
<dbReference type="NCBIfam" id="TIGR02679">
    <property type="entry name" value="TIGR02679 family protein"/>
    <property type="match status" value="1"/>
</dbReference>
<dbReference type="Pfam" id="PF09664">
    <property type="entry name" value="DUF2399"/>
    <property type="match status" value="1"/>
</dbReference>
<evidence type="ECO:0000313" key="4">
    <source>
        <dbReference type="Proteomes" id="UP000830326"/>
    </source>
</evidence>
<dbReference type="InterPro" id="IPR013495">
    <property type="entry name" value="CHP02679"/>
</dbReference>
<dbReference type="Pfam" id="PF11796">
    <property type="entry name" value="DUF3323"/>
    <property type="match status" value="1"/>
</dbReference>
<protein>
    <submittedName>
        <fullName evidence="3">TIGR02679 family protein</fullName>
    </submittedName>
</protein>